<accession>A0A943DH72</accession>
<dbReference type="Gene3D" id="1.10.8.730">
    <property type="match status" value="1"/>
</dbReference>
<dbReference type="PANTHER" id="PTHR30121">
    <property type="entry name" value="UNCHARACTERIZED PROTEIN YJGR-RELATED"/>
    <property type="match status" value="1"/>
</dbReference>
<keyword evidence="2" id="KW-0547">Nucleotide-binding</keyword>
<dbReference type="GO" id="GO:0005524">
    <property type="term" value="F:ATP binding"/>
    <property type="evidence" value="ECO:0007669"/>
    <property type="project" value="UniProtKB-KW"/>
</dbReference>
<proteinExistence type="predicted"/>
<evidence type="ECO:0000259" key="1">
    <source>
        <dbReference type="Pfam" id="PF19044"/>
    </source>
</evidence>
<dbReference type="Proteomes" id="UP000759273">
    <property type="component" value="Unassembled WGS sequence"/>
</dbReference>
<dbReference type="EMBL" id="JAGZGG010000026">
    <property type="protein sequence ID" value="MBS5332969.1"/>
    <property type="molecule type" value="Genomic_DNA"/>
</dbReference>
<dbReference type="InterPro" id="IPR027417">
    <property type="entry name" value="P-loop_NTPase"/>
</dbReference>
<gene>
    <name evidence="2" type="ORF">KHY36_10630</name>
</gene>
<dbReference type="Gene3D" id="3.40.50.300">
    <property type="entry name" value="P-loop containing nucleotide triphosphate hydrolases"/>
    <property type="match status" value="1"/>
</dbReference>
<dbReference type="AlphaFoldDB" id="A0A943DH72"/>
<evidence type="ECO:0000313" key="2">
    <source>
        <dbReference type="EMBL" id="MBS5332969.1"/>
    </source>
</evidence>
<dbReference type="NCBIfam" id="NF045971">
    <property type="entry name" value="conju_CD1110"/>
    <property type="match status" value="1"/>
</dbReference>
<dbReference type="PANTHER" id="PTHR30121:SF6">
    <property type="entry name" value="SLR6007 PROTEIN"/>
    <property type="match status" value="1"/>
</dbReference>
<name>A0A943DH72_9FIRM</name>
<sequence>MMWQISDINYAMQSDAAKQNILTQLGTVYAGIPADCWMQVCIVSQRMDEKAFARDVLYHRENDGFDSLRAERNRQIKANARENGNVVQHKYIIVSTNKPGVKEARERFVQVQGHLLSAFSALECSVTPLDNRARLEVLHKFFRISEEGRFNFDFDNCAKLGQDFRDSIAPDCIRFCKKHIEIEDFYAKCMTISEYPQQLDDKFISALLQQVPYIVLSIDIEPVETEDAFKEIDNAQMKTDAEKVRFNKKTVENLDFTSSVPQRTQEQDRIIASIRKEMTENDQQMFLSLLTVTYFADTLEDLALETDALKTTAANYNCRFTELYFQQERAFNTAMPYGLRRIESVRTMLTKSLTALVPFNTQEILTPGGICYGRNAVTGNLIIGLRTTLVNGNAMVVATSGGGKSMFVKLEILMLYLRFTKARFYIVDPENEYAPLVQELGGEVVNISVDSSTYFNPLDFKPDKSTDIPPYVAKAEFVLSLCEQIMKKENVLPGDRSLIDRALRSIYKPLIESKYTAPCPTIKDLWAALNSQGDNRSKELALALEIFATGSMQVFAQPTNVDMSNRLICFNIQSLGEQLKPVAMLSMLEYINTAVMSNERNDPKAATWVYFDEIYLLLRDSLSANFLYTSWKRFRKYNAYATGITQNVQDCLTNDTAYAMLANSEFVVMLRQTKDIDSVVELYGLSEPQRKYLLLAQPGEGIIKMGNSLIPFNNPQPKDTKTYKLLTTKPGEME</sequence>
<evidence type="ECO:0000313" key="3">
    <source>
        <dbReference type="Proteomes" id="UP000759273"/>
    </source>
</evidence>
<dbReference type="InterPro" id="IPR043964">
    <property type="entry name" value="P-loop_TraG"/>
</dbReference>
<protein>
    <submittedName>
        <fullName evidence="2">ATP-binding protein</fullName>
    </submittedName>
</protein>
<organism evidence="2 3">
    <name type="scientific">Subdoligranulum variabile</name>
    <dbReference type="NCBI Taxonomy" id="214851"/>
    <lineage>
        <taxon>Bacteria</taxon>
        <taxon>Bacillati</taxon>
        <taxon>Bacillota</taxon>
        <taxon>Clostridia</taxon>
        <taxon>Eubacteriales</taxon>
        <taxon>Oscillospiraceae</taxon>
        <taxon>Subdoligranulum</taxon>
    </lineage>
</organism>
<comment type="caution">
    <text evidence="2">The sequence shown here is derived from an EMBL/GenBank/DDBJ whole genome shotgun (WGS) entry which is preliminary data.</text>
</comment>
<feature type="domain" description="TraG P-loop" evidence="1">
    <location>
        <begin position="388"/>
        <end position="694"/>
    </location>
</feature>
<dbReference type="Pfam" id="PF19044">
    <property type="entry name" value="P-loop_TraG"/>
    <property type="match status" value="1"/>
</dbReference>
<reference evidence="2" key="1">
    <citation type="submission" date="2021-02" db="EMBL/GenBank/DDBJ databases">
        <title>Infant gut strain persistence is associated with maternal origin, phylogeny, and functional potential including surface adhesion and iron acquisition.</title>
        <authorList>
            <person name="Lou Y.C."/>
        </authorList>
    </citation>
    <scope>NUCLEOTIDE SEQUENCE</scope>
    <source>
        <strain evidence="2">L3_101_000M1_dasL3_101_000M1_concoct_87</strain>
    </source>
</reference>
<dbReference type="InterPro" id="IPR051162">
    <property type="entry name" value="T4SS_component"/>
</dbReference>
<dbReference type="SUPFAM" id="SSF52540">
    <property type="entry name" value="P-loop containing nucleoside triphosphate hydrolases"/>
    <property type="match status" value="1"/>
</dbReference>
<keyword evidence="2" id="KW-0067">ATP-binding</keyword>